<dbReference type="EMBL" id="JAAALK010000283">
    <property type="protein sequence ID" value="KAG8072058.1"/>
    <property type="molecule type" value="Genomic_DNA"/>
</dbReference>
<keyword evidence="3" id="KW-1185">Reference proteome</keyword>
<proteinExistence type="predicted"/>
<name>A0A8J5SH23_ZIZPA</name>
<feature type="region of interest" description="Disordered" evidence="1">
    <location>
        <begin position="1"/>
        <end position="23"/>
    </location>
</feature>
<comment type="caution">
    <text evidence="2">The sequence shown here is derived from an EMBL/GenBank/DDBJ whole genome shotgun (WGS) entry which is preliminary data.</text>
</comment>
<dbReference type="Proteomes" id="UP000729402">
    <property type="component" value="Unassembled WGS sequence"/>
</dbReference>
<organism evidence="2 3">
    <name type="scientific">Zizania palustris</name>
    <name type="common">Northern wild rice</name>
    <dbReference type="NCBI Taxonomy" id="103762"/>
    <lineage>
        <taxon>Eukaryota</taxon>
        <taxon>Viridiplantae</taxon>
        <taxon>Streptophyta</taxon>
        <taxon>Embryophyta</taxon>
        <taxon>Tracheophyta</taxon>
        <taxon>Spermatophyta</taxon>
        <taxon>Magnoliopsida</taxon>
        <taxon>Liliopsida</taxon>
        <taxon>Poales</taxon>
        <taxon>Poaceae</taxon>
        <taxon>BOP clade</taxon>
        <taxon>Oryzoideae</taxon>
        <taxon>Oryzeae</taxon>
        <taxon>Zizaniinae</taxon>
        <taxon>Zizania</taxon>
    </lineage>
</organism>
<sequence>MGGRADGLRGSDGMSSGDVSGVTSVLTRVVRGPAELRRSTIFSTSSPPTHLPIYAIASPKLMPLDQ</sequence>
<gene>
    <name evidence="2" type="ORF">GUJ93_ZPchr0006g43407</name>
</gene>
<reference evidence="2" key="1">
    <citation type="journal article" date="2021" name="bioRxiv">
        <title>Whole Genome Assembly and Annotation of Northern Wild Rice, Zizania palustris L., Supports a Whole Genome Duplication in the Zizania Genus.</title>
        <authorList>
            <person name="Haas M."/>
            <person name="Kono T."/>
            <person name="Macchietto M."/>
            <person name="Millas R."/>
            <person name="McGilp L."/>
            <person name="Shao M."/>
            <person name="Duquette J."/>
            <person name="Hirsch C.N."/>
            <person name="Kimball J."/>
        </authorList>
    </citation>
    <scope>NUCLEOTIDE SEQUENCE</scope>
    <source>
        <tissue evidence="2">Fresh leaf tissue</tissue>
    </source>
</reference>
<reference evidence="2" key="2">
    <citation type="submission" date="2021-02" db="EMBL/GenBank/DDBJ databases">
        <authorList>
            <person name="Kimball J.A."/>
            <person name="Haas M.W."/>
            <person name="Macchietto M."/>
            <person name="Kono T."/>
            <person name="Duquette J."/>
            <person name="Shao M."/>
        </authorList>
    </citation>
    <scope>NUCLEOTIDE SEQUENCE</scope>
    <source>
        <tissue evidence="2">Fresh leaf tissue</tissue>
    </source>
</reference>
<dbReference type="AlphaFoldDB" id="A0A8J5SH23"/>
<evidence type="ECO:0000313" key="3">
    <source>
        <dbReference type="Proteomes" id="UP000729402"/>
    </source>
</evidence>
<feature type="compositionally biased region" description="Low complexity" evidence="1">
    <location>
        <begin position="11"/>
        <end position="23"/>
    </location>
</feature>
<protein>
    <submittedName>
        <fullName evidence="2">Uncharacterized protein</fullName>
    </submittedName>
</protein>
<evidence type="ECO:0000313" key="2">
    <source>
        <dbReference type="EMBL" id="KAG8072058.1"/>
    </source>
</evidence>
<accession>A0A8J5SH23</accession>
<evidence type="ECO:0000256" key="1">
    <source>
        <dbReference type="SAM" id="MobiDB-lite"/>
    </source>
</evidence>